<feature type="compositionally biased region" description="Polar residues" evidence="1">
    <location>
        <begin position="213"/>
        <end position="224"/>
    </location>
</feature>
<feature type="compositionally biased region" description="Basic and acidic residues" evidence="1">
    <location>
        <begin position="229"/>
        <end position="240"/>
    </location>
</feature>
<comment type="caution">
    <text evidence="3">The sequence shown here is derived from an EMBL/GenBank/DDBJ whole genome shotgun (WGS) entry which is preliminary data.</text>
</comment>
<evidence type="ECO:0000259" key="2">
    <source>
        <dbReference type="SMART" id="SM01054"/>
    </source>
</evidence>
<feature type="domain" description="Calmodulin-binding" evidence="2">
    <location>
        <begin position="419"/>
        <end position="533"/>
    </location>
</feature>
<dbReference type="PANTHER" id="PTHR33349">
    <property type="entry name" value="EMB|CAB62594.1"/>
    <property type="match status" value="1"/>
</dbReference>
<dbReference type="Pfam" id="PF07839">
    <property type="entry name" value="CaM_binding"/>
    <property type="match status" value="1"/>
</dbReference>
<dbReference type="AlphaFoldDB" id="A0A9Q1MKT4"/>
<dbReference type="Proteomes" id="UP001152561">
    <property type="component" value="Unassembled WGS sequence"/>
</dbReference>
<feature type="region of interest" description="Disordered" evidence="1">
    <location>
        <begin position="124"/>
        <end position="175"/>
    </location>
</feature>
<dbReference type="PANTHER" id="PTHR33349:SF41">
    <property type="entry name" value="EMB|CAB62594.1"/>
    <property type="match status" value="1"/>
</dbReference>
<feature type="compositionally biased region" description="Polar residues" evidence="1">
    <location>
        <begin position="391"/>
        <end position="400"/>
    </location>
</feature>
<dbReference type="GO" id="GO:0005516">
    <property type="term" value="F:calmodulin binding"/>
    <property type="evidence" value="ECO:0007669"/>
    <property type="project" value="InterPro"/>
</dbReference>
<accession>A0A9Q1MKT4</accession>
<dbReference type="SMART" id="SM01054">
    <property type="entry name" value="CaM_binding"/>
    <property type="match status" value="1"/>
</dbReference>
<feature type="region of interest" description="Disordered" evidence="1">
    <location>
        <begin position="454"/>
        <end position="475"/>
    </location>
</feature>
<gene>
    <name evidence="3" type="ORF">K7X08_022416</name>
</gene>
<feature type="compositionally biased region" description="Polar residues" evidence="1">
    <location>
        <begin position="310"/>
        <end position="323"/>
    </location>
</feature>
<sequence length="546" mass="59374">MFHLCYNYACSHINLSIPNNKIKLLSYSFPFIKQISTNCLGSIFLTCNEKLQGCLFVISFPSLTMADMAGGIPESLEKIEPIVSRLRRNSTGSLGFEMGESKVLSRYLGVPTRSCHDMCKHGFEHDSPTKARIPRPTRATLGKIPERKKVPGSTKLPSEIKSQTTRQDNGQELPASTKRAAAFVNHQSDFPSRSHQRRYSDIFIPGRSSKLQESLLDGSSSSRNHSCKTGKDGRASELSKKKSVTSNVSLSPKYSVKKVLSTTSSNNSPRKASQLNNSWTSLTPSKTGQISHENVTKKTSHLRESKTKSHTTGISQENNNAKESSLDRDGPKRGKTASSSVCSPSSPQSSGGGSSRNIGITQSSVCSSSLMSPSSNSANGSANSDGTGSSTRQNVTTTQKQDIKPQRAGQVGLENEDCGPKVLEFKKGKTIDIQSEISSPRRQNFRQVTVQDKCENENGNPRGKNLRRSTADGHSDVAKDKVMTVNLRSHAIEDTKETPSLFNNVIEVTASKLAETRRSKVKALVGAFETIISLQDQKSSLAIGRA</sequence>
<feature type="compositionally biased region" description="Low complexity" evidence="1">
    <location>
        <begin position="338"/>
        <end position="349"/>
    </location>
</feature>
<proteinExistence type="predicted"/>
<organism evidence="3 4">
    <name type="scientific">Anisodus acutangulus</name>
    <dbReference type="NCBI Taxonomy" id="402998"/>
    <lineage>
        <taxon>Eukaryota</taxon>
        <taxon>Viridiplantae</taxon>
        <taxon>Streptophyta</taxon>
        <taxon>Embryophyta</taxon>
        <taxon>Tracheophyta</taxon>
        <taxon>Spermatophyta</taxon>
        <taxon>Magnoliopsida</taxon>
        <taxon>eudicotyledons</taxon>
        <taxon>Gunneridae</taxon>
        <taxon>Pentapetalae</taxon>
        <taxon>asterids</taxon>
        <taxon>lamiids</taxon>
        <taxon>Solanales</taxon>
        <taxon>Solanaceae</taxon>
        <taxon>Solanoideae</taxon>
        <taxon>Hyoscyameae</taxon>
        <taxon>Anisodus</taxon>
    </lineage>
</organism>
<dbReference type="InterPro" id="IPR012417">
    <property type="entry name" value="CaM-bd_dom_pln"/>
</dbReference>
<feature type="compositionally biased region" description="Polar residues" evidence="1">
    <location>
        <begin position="260"/>
        <end position="293"/>
    </location>
</feature>
<name>A0A9Q1MKT4_9SOLA</name>
<protein>
    <recommendedName>
        <fullName evidence="2">Calmodulin-binding domain-containing protein</fullName>
    </recommendedName>
</protein>
<feature type="compositionally biased region" description="Low complexity" evidence="1">
    <location>
        <begin position="363"/>
        <end position="390"/>
    </location>
</feature>
<keyword evidence="4" id="KW-1185">Reference proteome</keyword>
<evidence type="ECO:0000256" key="1">
    <source>
        <dbReference type="SAM" id="MobiDB-lite"/>
    </source>
</evidence>
<feature type="region of interest" description="Disordered" evidence="1">
    <location>
        <begin position="213"/>
        <end position="415"/>
    </location>
</feature>
<feature type="compositionally biased region" description="Polar residues" evidence="1">
    <location>
        <begin position="160"/>
        <end position="170"/>
    </location>
</feature>
<reference evidence="4" key="1">
    <citation type="journal article" date="2023" name="Proc. Natl. Acad. Sci. U.S.A.">
        <title>Genomic and structural basis for evolution of tropane alkaloid biosynthesis.</title>
        <authorList>
            <person name="Wanga Y.-J."/>
            <person name="Taina T."/>
            <person name="Yua J.-Y."/>
            <person name="Lia J."/>
            <person name="Xua B."/>
            <person name="Chenc J."/>
            <person name="D'Auriad J.C."/>
            <person name="Huanga J.-P."/>
            <person name="Huanga S.-X."/>
        </authorList>
    </citation>
    <scope>NUCLEOTIDE SEQUENCE [LARGE SCALE GENOMIC DNA]</scope>
    <source>
        <strain evidence="4">cv. KIB-2019</strain>
    </source>
</reference>
<evidence type="ECO:0000313" key="4">
    <source>
        <dbReference type="Proteomes" id="UP001152561"/>
    </source>
</evidence>
<dbReference type="OrthoDB" id="766386at2759"/>
<evidence type="ECO:0000313" key="3">
    <source>
        <dbReference type="EMBL" id="KAJ8560556.1"/>
    </source>
</evidence>
<dbReference type="EMBL" id="JAJAGQ010000006">
    <property type="protein sequence ID" value="KAJ8560556.1"/>
    <property type="molecule type" value="Genomic_DNA"/>
</dbReference>